<organism evidence="2 3">
    <name type="scientific">Streptomyces macrolidinus</name>
    <dbReference type="NCBI Taxonomy" id="2952607"/>
    <lineage>
        <taxon>Bacteria</taxon>
        <taxon>Bacillati</taxon>
        <taxon>Actinomycetota</taxon>
        <taxon>Actinomycetes</taxon>
        <taxon>Kitasatosporales</taxon>
        <taxon>Streptomycetaceae</taxon>
        <taxon>Streptomyces</taxon>
    </lineage>
</organism>
<reference evidence="2 3" key="1">
    <citation type="submission" date="2022-05" db="EMBL/GenBank/DDBJ databases">
        <title>Streptomyces sp. nov. RY43-2 isolated from soil of a peat swamp forest.</title>
        <authorList>
            <person name="Kanchanasin P."/>
            <person name="Tanasupawat S."/>
            <person name="Phongsopitanun W."/>
        </authorList>
    </citation>
    <scope>NUCLEOTIDE SEQUENCE [LARGE SCALE GENOMIC DNA]</scope>
    <source>
        <strain evidence="2 3">RY43-2</strain>
    </source>
</reference>
<evidence type="ECO:0000313" key="2">
    <source>
        <dbReference type="EMBL" id="MCN9242152.1"/>
    </source>
</evidence>
<evidence type="ECO:0008006" key="4">
    <source>
        <dbReference type="Google" id="ProtNLM"/>
    </source>
</evidence>
<evidence type="ECO:0000313" key="3">
    <source>
        <dbReference type="Proteomes" id="UP001523219"/>
    </source>
</evidence>
<dbReference type="RefSeq" id="WP_252425447.1">
    <property type="nucleotide sequence ID" value="NZ_JAMWMR010000011.1"/>
</dbReference>
<accession>A0ABT0ZF09</accession>
<dbReference type="EMBL" id="JAMWMR010000011">
    <property type="protein sequence ID" value="MCN9242152.1"/>
    <property type="molecule type" value="Genomic_DNA"/>
</dbReference>
<feature type="region of interest" description="Disordered" evidence="1">
    <location>
        <begin position="105"/>
        <end position="124"/>
    </location>
</feature>
<evidence type="ECO:0000256" key="1">
    <source>
        <dbReference type="SAM" id="MobiDB-lite"/>
    </source>
</evidence>
<sequence length="140" mass="13733">MGAVLRGTRAAVLVLVAVLAVVVHHEIVAPMAHAPAARTVAAAPAGERTGVTDAVGMDHRSAPLIGASDSVAMDLDGACAGVGTHHCTAAGVDTVKPVPPTEAAVGDAPAVPSHAVAGRDVPGTVGRAPPDLSLLSRLLL</sequence>
<protein>
    <recommendedName>
        <fullName evidence="4">Secreted protein</fullName>
    </recommendedName>
</protein>
<dbReference type="Proteomes" id="UP001523219">
    <property type="component" value="Unassembled WGS sequence"/>
</dbReference>
<comment type="caution">
    <text evidence="2">The sequence shown here is derived from an EMBL/GenBank/DDBJ whole genome shotgun (WGS) entry which is preliminary data.</text>
</comment>
<gene>
    <name evidence="2" type="ORF">NGF19_15365</name>
</gene>
<name>A0ABT0ZF09_9ACTN</name>
<proteinExistence type="predicted"/>
<keyword evidence="3" id="KW-1185">Reference proteome</keyword>